<protein>
    <recommendedName>
        <fullName evidence="4">Tetratricopeptide repeat protein</fullName>
    </recommendedName>
</protein>
<comment type="caution">
    <text evidence="2">The sequence shown here is derived from an EMBL/GenBank/DDBJ whole genome shotgun (WGS) entry which is preliminary data.</text>
</comment>
<feature type="chain" id="PRO_5037502636" description="Tetratricopeptide repeat protein" evidence="1">
    <location>
        <begin position="19"/>
        <end position="656"/>
    </location>
</feature>
<feature type="signal peptide" evidence="1">
    <location>
        <begin position="1"/>
        <end position="18"/>
    </location>
</feature>
<dbReference type="EMBL" id="BMIB01000001">
    <property type="protein sequence ID" value="GGH57934.1"/>
    <property type="molecule type" value="Genomic_DNA"/>
</dbReference>
<dbReference type="SUPFAM" id="SSF48452">
    <property type="entry name" value="TPR-like"/>
    <property type="match status" value="1"/>
</dbReference>
<gene>
    <name evidence="2" type="ORF">GCM10011379_03140</name>
</gene>
<reference evidence="2" key="1">
    <citation type="journal article" date="2014" name="Int. J. Syst. Evol. Microbiol.">
        <title>Complete genome sequence of Corynebacterium casei LMG S-19264T (=DSM 44701T), isolated from a smear-ripened cheese.</title>
        <authorList>
            <consortium name="US DOE Joint Genome Institute (JGI-PGF)"/>
            <person name="Walter F."/>
            <person name="Albersmeier A."/>
            <person name="Kalinowski J."/>
            <person name="Ruckert C."/>
        </authorList>
    </citation>
    <scope>NUCLEOTIDE SEQUENCE</scope>
    <source>
        <strain evidence="2">CGMCC 1.15290</strain>
    </source>
</reference>
<keyword evidence="3" id="KW-1185">Reference proteome</keyword>
<evidence type="ECO:0000256" key="1">
    <source>
        <dbReference type="SAM" id="SignalP"/>
    </source>
</evidence>
<evidence type="ECO:0000313" key="3">
    <source>
        <dbReference type="Proteomes" id="UP000627292"/>
    </source>
</evidence>
<accession>A0A917MSF5</accession>
<name>A0A917MSF5_9BACT</name>
<evidence type="ECO:0000313" key="2">
    <source>
        <dbReference type="EMBL" id="GGH57934.1"/>
    </source>
</evidence>
<dbReference type="Gene3D" id="1.25.40.10">
    <property type="entry name" value="Tetratricopeptide repeat domain"/>
    <property type="match status" value="1"/>
</dbReference>
<sequence>MSVLCTGLFLFTFHFAQAQGNAAARYEIDAKRMGVKPTDKDALPRSREFIRLDSTYYVGWMYEGIYKCDRSSDYLGYKNAIPALQKALALMEKDYGNVMRNMYSSIEYFAQNVPRYQDMFFIYNALKECYDNLEMPDQVIALLDKIDRYRFKKDYFGTYYHRAWTYHRNRFLTSANFPFLKNSVAENEKMAFEYCYKGLGFIGQHKAQNDLWFGPSQAESDKLTIFYYMAMLHCYNKNYDSSEYYYNVLAARGAVSWNNYGSMQAEIGNFSRAIEYYKRDQFKSFSHMLHEPFYFLPILSVYGGKTQEAIKTAQDIIQQNGSTPGFGWYNLALARSYMYDGQLDSAEHALNKAANFREIHIGTTLTQSQYNFTTNLLKVQLIDRKINQLKFLNKGWWYSPKALYQLASYTSEKLMTEYVTVNELAFNPERNRVVYDLFCSEATTTFDEAWFLMKDFSPSFFLKKYENYLATDKRENIQRYFSLFAAKFKYEQGKKDEALNDFHTLERSIMLDTANEKLFMGRLYEGLIKAGNKQDKANTALYSNALYETFPQLIPFSGITPALSISFSGDEDAVTKAVIKELKGCNIRFEEEPLSGIPTAVIRFTKKGTRYEAIVQVRSGNGKPMVRNNRLIFSKAENTGKELALRLFGKSGALEI</sequence>
<reference evidence="2" key="2">
    <citation type="submission" date="2020-09" db="EMBL/GenBank/DDBJ databases">
        <authorList>
            <person name="Sun Q."/>
            <person name="Zhou Y."/>
        </authorList>
    </citation>
    <scope>NUCLEOTIDE SEQUENCE</scope>
    <source>
        <strain evidence="2">CGMCC 1.15290</strain>
    </source>
</reference>
<proteinExistence type="predicted"/>
<dbReference type="AlphaFoldDB" id="A0A917MSF5"/>
<organism evidence="2 3">
    <name type="scientific">Filimonas zeae</name>
    <dbReference type="NCBI Taxonomy" id="1737353"/>
    <lineage>
        <taxon>Bacteria</taxon>
        <taxon>Pseudomonadati</taxon>
        <taxon>Bacteroidota</taxon>
        <taxon>Chitinophagia</taxon>
        <taxon>Chitinophagales</taxon>
        <taxon>Chitinophagaceae</taxon>
        <taxon>Filimonas</taxon>
    </lineage>
</organism>
<dbReference type="InterPro" id="IPR011990">
    <property type="entry name" value="TPR-like_helical_dom_sf"/>
</dbReference>
<evidence type="ECO:0008006" key="4">
    <source>
        <dbReference type="Google" id="ProtNLM"/>
    </source>
</evidence>
<keyword evidence="1" id="KW-0732">Signal</keyword>
<dbReference type="Proteomes" id="UP000627292">
    <property type="component" value="Unassembled WGS sequence"/>
</dbReference>